<protein>
    <recommendedName>
        <fullName evidence="1">Glycosyltransferase 2-like domain-containing protein</fullName>
    </recommendedName>
</protein>
<dbReference type="AlphaFoldDB" id="A0A1V9R9D3"/>
<dbReference type="PANTHER" id="PTHR43685:SF2">
    <property type="entry name" value="GLYCOSYLTRANSFERASE 2-LIKE DOMAIN-CONTAINING PROTEIN"/>
    <property type="match status" value="1"/>
</dbReference>
<dbReference type="EMBL" id="NBEF01000025">
    <property type="protein sequence ID" value="OQQ89812.1"/>
    <property type="molecule type" value="Genomic_DNA"/>
</dbReference>
<reference evidence="2 3" key="1">
    <citation type="submission" date="2017-03" db="EMBL/GenBank/DDBJ databases">
        <title>Phylogenomics and comparative genomics of Lactobacillus salivarius, a mammalian gut commensal.</title>
        <authorList>
            <person name="Harris H.M."/>
        </authorList>
    </citation>
    <scope>NUCLEOTIDE SEQUENCE [LARGE SCALE GENOMIC DNA]</scope>
    <source>
        <strain evidence="2 3">JCM 1047</strain>
    </source>
</reference>
<gene>
    <name evidence="2" type="ORF">B6U56_08190</name>
</gene>
<dbReference type="PANTHER" id="PTHR43685">
    <property type="entry name" value="GLYCOSYLTRANSFERASE"/>
    <property type="match status" value="1"/>
</dbReference>
<dbReference type="InterPro" id="IPR050834">
    <property type="entry name" value="Glycosyltransf_2"/>
</dbReference>
<evidence type="ECO:0000313" key="2">
    <source>
        <dbReference type="EMBL" id="OQQ89812.1"/>
    </source>
</evidence>
<comment type="caution">
    <text evidence="2">The sequence shown here is derived from an EMBL/GenBank/DDBJ whole genome shotgun (WGS) entry which is preliminary data.</text>
</comment>
<name>A0A1V9R9D3_9LACO</name>
<dbReference type="InterPro" id="IPR001173">
    <property type="entry name" value="Glyco_trans_2-like"/>
</dbReference>
<proteinExistence type="predicted"/>
<sequence>MEIAVVLVTFNRLKNLKVTLDKYVSQNKLPKYIVVVDNASTDGTNEYLNEWKKKNIQGIEKKVITANRNLGGSGGFALGIEEGCKLDCDYIFLADDDAVPEENMLSELERQSKRIPDKKIAALCTAIYNYDKHEYMHRCNIKKNIFGIKFKGLPESEYSKPFFKVDVLTFVGACISKEVAKKIDNVKTEYFIYFDDSEYSIRLNNEGNIYCIPSSIMHHDVGNDRRSSWKDYYDTRNWIDLVKVHYSYPLLVSAVIKMYLKRVSILAKIARNRSKEHRIMCKEAIKDGISGNLGINSKYKPGKDI</sequence>
<evidence type="ECO:0000259" key="1">
    <source>
        <dbReference type="Pfam" id="PF00535"/>
    </source>
</evidence>
<dbReference type="InterPro" id="IPR029044">
    <property type="entry name" value="Nucleotide-diphossugar_trans"/>
</dbReference>
<organism evidence="2 3">
    <name type="scientific">Ligilactobacillus salivarius</name>
    <dbReference type="NCBI Taxonomy" id="1624"/>
    <lineage>
        <taxon>Bacteria</taxon>
        <taxon>Bacillati</taxon>
        <taxon>Bacillota</taxon>
        <taxon>Bacilli</taxon>
        <taxon>Lactobacillales</taxon>
        <taxon>Lactobacillaceae</taxon>
        <taxon>Ligilactobacillus</taxon>
    </lineage>
</organism>
<accession>A0A1V9R9D3</accession>
<feature type="domain" description="Glycosyltransferase 2-like" evidence="1">
    <location>
        <begin position="5"/>
        <end position="179"/>
    </location>
</feature>
<dbReference type="Gene3D" id="3.90.550.10">
    <property type="entry name" value="Spore Coat Polysaccharide Biosynthesis Protein SpsA, Chain A"/>
    <property type="match status" value="1"/>
</dbReference>
<dbReference type="Pfam" id="PF00535">
    <property type="entry name" value="Glycos_transf_2"/>
    <property type="match status" value="1"/>
</dbReference>
<dbReference type="RefSeq" id="WP_081535134.1">
    <property type="nucleotide sequence ID" value="NZ_NBEF01000025.1"/>
</dbReference>
<dbReference type="Proteomes" id="UP000192575">
    <property type="component" value="Unassembled WGS sequence"/>
</dbReference>
<dbReference type="SUPFAM" id="SSF53448">
    <property type="entry name" value="Nucleotide-diphospho-sugar transferases"/>
    <property type="match status" value="1"/>
</dbReference>
<evidence type="ECO:0000313" key="3">
    <source>
        <dbReference type="Proteomes" id="UP000192575"/>
    </source>
</evidence>